<evidence type="ECO:0000256" key="2">
    <source>
        <dbReference type="SAM" id="SignalP"/>
    </source>
</evidence>
<keyword evidence="2" id="KW-0732">Signal</keyword>
<evidence type="ECO:0000256" key="1">
    <source>
        <dbReference type="SAM" id="MobiDB-lite"/>
    </source>
</evidence>
<comment type="caution">
    <text evidence="3">The sequence shown here is derived from an EMBL/GenBank/DDBJ whole genome shotgun (WGS) entry which is preliminary data.</text>
</comment>
<feature type="region of interest" description="Disordered" evidence="1">
    <location>
        <begin position="32"/>
        <end position="57"/>
    </location>
</feature>
<sequence>MTTMIRFLLALLCLLVAFAPVCMAQSTPDTLQVSSTETSSEEDEEDPAYPEVAESEQDSTKQFFVRFNADGTASTGNVERILLQLTSALDWKPSNQFKLSSSPSFIYGQQNKLLAEREFFADVRGSFWHQKQVYGLAFVAWDKSNLRRILNRWTQAAGIGIKLVQRKRAYFSVTNLILHEVTDFTERQDIDVWRNSTRLLGEFAPDKAGKFTITSIAFLQPAISVKNNFRWNGSLTFAYKMSNHLSLRTKFENAYESYVVLGRKNNDFRWTIGLSFEN</sequence>
<feature type="signal peptide" evidence="2">
    <location>
        <begin position="1"/>
        <end position="24"/>
    </location>
</feature>
<accession>A0A369IIS4</accession>
<dbReference type="InterPro" id="IPR007433">
    <property type="entry name" value="DUF481"/>
</dbReference>
<organism evidence="3 4">
    <name type="scientific">Runella aurantiaca</name>
    <dbReference type="NCBI Taxonomy" id="2282308"/>
    <lineage>
        <taxon>Bacteria</taxon>
        <taxon>Pseudomonadati</taxon>
        <taxon>Bacteroidota</taxon>
        <taxon>Cytophagia</taxon>
        <taxon>Cytophagales</taxon>
        <taxon>Spirosomataceae</taxon>
        <taxon>Runella</taxon>
    </lineage>
</organism>
<dbReference type="EMBL" id="QPIW01000002">
    <property type="protein sequence ID" value="RDB07164.1"/>
    <property type="molecule type" value="Genomic_DNA"/>
</dbReference>
<protein>
    <submittedName>
        <fullName evidence="3">DUF481 domain-containing protein</fullName>
    </submittedName>
</protein>
<name>A0A369IIS4_9BACT</name>
<dbReference type="Pfam" id="PF04338">
    <property type="entry name" value="DUF481"/>
    <property type="match status" value="1"/>
</dbReference>
<dbReference type="AlphaFoldDB" id="A0A369IIS4"/>
<dbReference type="Proteomes" id="UP000253141">
    <property type="component" value="Unassembled WGS sequence"/>
</dbReference>
<gene>
    <name evidence="3" type="ORF">DVG78_03840</name>
</gene>
<feature type="compositionally biased region" description="Acidic residues" evidence="1">
    <location>
        <begin position="39"/>
        <end position="57"/>
    </location>
</feature>
<evidence type="ECO:0000313" key="4">
    <source>
        <dbReference type="Proteomes" id="UP000253141"/>
    </source>
</evidence>
<feature type="chain" id="PRO_5016719667" evidence="2">
    <location>
        <begin position="25"/>
        <end position="278"/>
    </location>
</feature>
<proteinExistence type="predicted"/>
<reference evidence="3 4" key="1">
    <citation type="submission" date="2018-07" db="EMBL/GenBank/DDBJ databases">
        <title>Genome analysis of Runella aurantiaca.</title>
        <authorList>
            <person name="Yang X."/>
        </authorList>
    </citation>
    <scope>NUCLEOTIDE SEQUENCE [LARGE SCALE GENOMIC DNA]</scope>
    <source>
        <strain evidence="3 4">YX9</strain>
    </source>
</reference>
<evidence type="ECO:0000313" key="3">
    <source>
        <dbReference type="EMBL" id="RDB07164.1"/>
    </source>
</evidence>
<keyword evidence="4" id="KW-1185">Reference proteome</keyword>